<dbReference type="GO" id="GO:0030288">
    <property type="term" value="C:outer membrane-bounded periplasmic space"/>
    <property type="evidence" value="ECO:0007669"/>
    <property type="project" value="InterPro"/>
</dbReference>
<gene>
    <name evidence="3" type="ORF">SAMN05216526_1646</name>
</gene>
<dbReference type="RefSeq" id="WP_084178704.1">
    <property type="nucleotide sequence ID" value="NZ_CP023018.1"/>
</dbReference>
<dbReference type="AlphaFoldDB" id="A0A1R3W496"/>
<dbReference type="EMBL" id="FTPK01000003">
    <property type="protein sequence ID" value="SIT72420.1"/>
    <property type="molecule type" value="Genomic_DNA"/>
</dbReference>
<dbReference type="Gene3D" id="3.40.50.10610">
    <property type="entry name" value="ABC-type transport auxiliary lipoprotein component"/>
    <property type="match status" value="1"/>
</dbReference>
<dbReference type="OrthoDB" id="5614584at2"/>
<dbReference type="Pfam" id="PF03783">
    <property type="entry name" value="CsgG"/>
    <property type="match status" value="1"/>
</dbReference>
<organism evidence="3 4">
    <name type="scientific">Ectothiorhodosinus mongolicus</name>
    <dbReference type="NCBI Taxonomy" id="233100"/>
    <lineage>
        <taxon>Bacteria</taxon>
        <taxon>Pseudomonadati</taxon>
        <taxon>Pseudomonadota</taxon>
        <taxon>Gammaproteobacteria</taxon>
        <taxon>Chromatiales</taxon>
        <taxon>Ectothiorhodospiraceae</taxon>
        <taxon>Ectothiorhodosinus</taxon>
    </lineage>
</organism>
<feature type="compositionally biased region" description="Polar residues" evidence="1">
    <location>
        <begin position="75"/>
        <end position="94"/>
    </location>
</feature>
<evidence type="ECO:0000256" key="1">
    <source>
        <dbReference type="SAM" id="MobiDB-lite"/>
    </source>
</evidence>
<dbReference type="InterPro" id="IPR005534">
    <property type="entry name" value="Curli_assmbl/transp-comp_CsgG"/>
</dbReference>
<evidence type="ECO:0000256" key="2">
    <source>
        <dbReference type="SAM" id="SignalP"/>
    </source>
</evidence>
<sequence length="406" mass="43483">MSKNIACLMILGVALFWFHSATASGLTEITVTGEGTGPTEEIATRNALANAVSQTGLSISIDSVLDTTVARSASSGGAETMSAQQRRSETTSLQAEGEIKSWRKISSRRIEGSLYSVQVSAVLHHFEQGPSAQRMRIALLPVEARGSGISANHLRELEAEIQKHLVQSRRFAVLTRSDINRVLSEQNFIANQNVSRGERARLGNLLGADVLLLVNVSEAYYSERTETVAVTGQIRVIKNGAVRINVNIIDAATGQIRFSNSYATELGRPASSMGGMLSTVATNSIADVVQRIYPLRIIQITDGGNVFLNAGGSMLRPGMTFTVYSEGEALVDPYTGESLGGAEQEIGVIEVTRVESRFSVAKIRSGEGFQEMMIARPTSAAIPGQRSQAPAEAPRANTGVALPFDR</sequence>
<keyword evidence="4" id="KW-1185">Reference proteome</keyword>
<dbReference type="Proteomes" id="UP000223759">
    <property type="component" value="Unassembled WGS sequence"/>
</dbReference>
<protein>
    <submittedName>
        <fullName evidence="3">Curli production assembly/transport component CsgG</fullName>
    </submittedName>
</protein>
<feature type="signal peptide" evidence="2">
    <location>
        <begin position="1"/>
        <end position="23"/>
    </location>
</feature>
<feature type="region of interest" description="Disordered" evidence="1">
    <location>
        <begin position="380"/>
        <end position="406"/>
    </location>
</feature>
<feature type="chain" id="PRO_5013294779" evidence="2">
    <location>
        <begin position="24"/>
        <end position="406"/>
    </location>
</feature>
<evidence type="ECO:0000313" key="4">
    <source>
        <dbReference type="Proteomes" id="UP000223759"/>
    </source>
</evidence>
<feature type="region of interest" description="Disordered" evidence="1">
    <location>
        <begin position="75"/>
        <end position="95"/>
    </location>
</feature>
<dbReference type="STRING" id="233100.SAMN05216526_1646"/>
<reference evidence="3 4" key="1">
    <citation type="submission" date="2017-01" db="EMBL/GenBank/DDBJ databases">
        <authorList>
            <person name="Mah S.A."/>
            <person name="Swanson W.J."/>
            <person name="Moy G.W."/>
            <person name="Vacquier V.D."/>
        </authorList>
    </citation>
    <scope>NUCLEOTIDE SEQUENCE [LARGE SCALE GENOMIC DNA]</scope>
    <source>
        <strain evidence="3 4">M9</strain>
    </source>
</reference>
<accession>A0A1R3W496</accession>
<name>A0A1R3W496_9GAMM</name>
<keyword evidence="2" id="KW-0732">Signal</keyword>
<evidence type="ECO:0000313" key="3">
    <source>
        <dbReference type="EMBL" id="SIT72420.1"/>
    </source>
</evidence>
<proteinExistence type="predicted"/>